<dbReference type="Proteomes" id="UP000029227">
    <property type="component" value="Unassembled WGS sequence"/>
</dbReference>
<protein>
    <submittedName>
        <fullName evidence="4">Cytochrome c5</fullName>
    </submittedName>
</protein>
<name>A0A090QX02_9GAMM</name>
<dbReference type="PANTHER" id="PTHR40942:SF4">
    <property type="entry name" value="CYTOCHROME C5"/>
    <property type="match status" value="1"/>
</dbReference>
<evidence type="ECO:0000256" key="3">
    <source>
        <dbReference type="SAM" id="SignalP"/>
    </source>
</evidence>
<dbReference type="SUPFAM" id="SSF46626">
    <property type="entry name" value="Cytochrome c"/>
    <property type="match status" value="1"/>
</dbReference>
<dbReference type="Gene3D" id="1.10.760.10">
    <property type="entry name" value="Cytochrome c-like domain"/>
    <property type="match status" value="1"/>
</dbReference>
<reference evidence="4 5" key="1">
    <citation type="journal article" date="2014" name="Genome Announc.">
        <title>Draft Genome Sequences of Two Vibrionaceae Species, Vibrio ponticus C121 and Photobacterium aphoticum C119, Isolated as Coral Reef Microbiota.</title>
        <authorList>
            <person name="Al-saari N."/>
            <person name="Meirelles P.M."/>
            <person name="Mino S."/>
            <person name="Suda W."/>
            <person name="Oshima K."/>
            <person name="Hattori M."/>
            <person name="Ohkuma M."/>
            <person name="Thompson F.L."/>
            <person name="Gomez-Gil B."/>
            <person name="Sawabe T."/>
            <person name="Sawabe T."/>
        </authorList>
    </citation>
    <scope>NUCLEOTIDE SEQUENCE [LARGE SCALE GENOMIC DNA]</scope>
    <source>
        <strain evidence="4 5">JCM 19237</strain>
    </source>
</reference>
<comment type="caution">
    <text evidence="4">The sequence shown here is derived from an EMBL/GenBank/DDBJ whole genome shotgun (WGS) entry which is preliminary data.</text>
</comment>
<dbReference type="EMBL" id="BBMN01000019">
    <property type="protein sequence ID" value="GAL07735.1"/>
    <property type="molecule type" value="Genomic_DNA"/>
</dbReference>
<dbReference type="AlphaFoldDB" id="A0A090QX02"/>
<sequence>MELSLRQLMIAAVTSLTLAGTAIAADMSDAAIAERIKPVGAVYLEGDAPAAPVVAAGPRSGDAVYGTFCAACHGTGVMGAPKKASPVTGMHGLPKVTRRWPAMPSTALTPCPPSSCMDCSDDEIIAAINHMIEGL</sequence>
<feature type="signal peptide" evidence="3">
    <location>
        <begin position="1"/>
        <end position="24"/>
    </location>
</feature>
<dbReference type="PANTHER" id="PTHR40942">
    <property type="match status" value="1"/>
</dbReference>
<evidence type="ECO:0000313" key="5">
    <source>
        <dbReference type="Proteomes" id="UP000029227"/>
    </source>
</evidence>
<dbReference type="GO" id="GO:0005506">
    <property type="term" value="F:iron ion binding"/>
    <property type="evidence" value="ECO:0007669"/>
    <property type="project" value="InterPro"/>
</dbReference>
<keyword evidence="2" id="KW-0249">Electron transport</keyword>
<evidence type="ECO:0000256" key="1">
    <source>
        <dbReference type="ARBA" id="ARBA00022448"/>
    </source>
</evidence>
<evidence type="ECO:0000313" key="4">
    <source>
        <dbReference type="EMBL" id="GAL07735.1"/>
    </source>
</evidence>
<dbReference type="eggNOG" id="COG3245">
    <property type="taxonomic scope" value="Bacteria"/>
</dbReference>
<organism evidence="4 5">
    <name type="scientific">Photobacterium aphoticum</name>
    <dbReference type="NCBI Taxonomy" id="754436"/>
    <lineage>
        <taxon>Bacteria</taxon>
        <taxon>Pseudomonadati</taxon>
        <taxon>Pseudomonadota</taxon>
        <taxon>Gammaproteobacteria</taxon>
        <taxon>Vibrionales</taxon>
        <taxon>Vibrionaceae</taxon>
        <taxon>Photobacterium</taxon>
    </lineage>
</organism>
<dbReference type="InterPro" id="IPR036909">
    <property type="entry name" value="Cyt_c-like_dom_sf"/>
</dbReference>
<dbReference type="InterPro" id="IPR002323">
    <property type="entry name" value="Cyt_CIE"/>
</dbReference>
<accession>A0A090QX02</accession>
<keyword evidence="1" id="KW-0813">Transport</keyword>
<keyword evidence="3" id="KW-0732">Signal</keyword>
<dbReference type="STRING" id="754436.JCM19237_6917"/>
<gene>
    <name evidence="4" type="ORF">JCM19237_6917</name>
</gene>
<feature type="chain" id="PRO_5001863326" evidence="3">
    <location>
        <begin position="25"/>
        <end position="135"/>
    </location>
</feature>
<proteinExistence type="predicted"/>
<dbReference type="PRINTS" id="PR00607">
    <property type="entry name" value="CYTCHROMECIE"/>
</dbReference>
<dbReference type="GO" id="GO:0020037">
    <property type="term" value="F:heme binding"/>
    <property type="evidence" value="ECO:0007669"/>
    <property type="project" value="InterPro"/>
</dbReference>
<evidence type="ECO:0000256" key="2">
    <source>
        <dbReference type="ARBA" id="ARBA00022982"/>
    </source>
</evidence>
<dbReference type="GO" id="GO:0009055">
    <property type="term" value="F:electron transfer activity"/>
    <property type="evidence" value="ECO:0007669"/>
    <property type="project" value="InterPro"/>
</dbReference>